<feature type="region of interest" description="Disordered" evidence="1">
    <location>
        <begin position="16"/>
        <end position="76"/>
    </location>
</feature>
<dbReference type="AlphaFoldDB" id="A0A397HEK0"/>
<feature type="compositionally biased region" description="Basic residues" evidence="1">
    <location>
        <begin position="33"/>
        <end position="53"/>
    </location>
</feature>
<evidence type="ECO:0000313" key="2">
    <source>
        <dbReference type="EMBL" id="RHZ61249.1"/>
    </source>
</evidence>
<keyword evidence="3" id="KW-1185">Reference proteome</keyword>
<evidence type="ECO:0000313" key="3">
    <source>
        <dbReference type="Proteomes" id="UP000266861"/>
    </source>
</evidence>
<sequence length="238" mass="27648">MEIDFEEKLEKKSISVRSSLGDSDTELEIIPSKRSKGRKLKSKKITKTNKGKRVFGNNSEEEDTESDDEKNEKDARNEMKTIIKTINPEFSLNYNETFTSVNNYKICCKLIPELQKSLTSKFRPSVTQLTKWLNSIHKSRRATARMRNSGKLPKDLRRVHANNRQNDKKLGRIKATKELFKKNDPNITDYNKKSLLRMLADRAFHLPEMSNTDEEDHLKTVVNVYDLSWQSAGISIYF</sequence>
<dbReference type="Proteomes" id="UP000266861">
    <property type="component" value="Unassembled WGS sequence"/>
</dbReference>
<accession>A0A397HEK0</accession>
<organism evidence="2 3">
    <name type="scientific">Diversispora epigaea</name>
    <dbReference type="NCBI Taxonomy" id="1348612"/>
    <lineage>
        <taxon>Eukaryota</taxon>
        <taxon>Fungi</taxon>
        <taxon>Fungi incertae sedis</taxon>
        <taxon>Mucoromycota</taxon>
        <taxon>Glomeromycotina</taxon>
        <taxon>Glomeromycetes</taxon>
        <taxon>Diversisporales</taxon>
        <taxon>Diversisporaceae</taxon>
        <taxon>Diversispora</taxon>
    </lineage>
</organism>
<dbReference type="EMBL" id="PQFF01000319">
    <property type="protein sequence ID" value="RHZ61249.1"/>
    <property type="molecule type" value="Genomic_DNA"/>
</dbReference>
<protein>
    <submittedName>
        <fullName evidence="2">Uncharacterized protein</fullName>
    </submittedName>
</protein>
<gene>
    <name evidence="2" type="ORF">Glove_349g36</name>
</gene>
<evidence type="ECO:0000256" key="1">
    <source>
        <dbReference type="SAM" id="MobiDB-lite"/>
    </source>
</evidence>
<feature type="compositionally biased region" description="Acidic residues" evidence="1">
    <location>
        <begin position="59"/>
        <end position="69"/>
    </location>
</feature>
<comment type="caution">
    <text evidence="2">The sequence shown here is derived from an EMBL/GenBank/DDBJ whole genome shotgun (WGS) entry which is preliminary data.</text>
</comment>
<proteinExistence type="predicted"/>
<reference evidence="2 3" key="1">
    <citation type="submission" date="2018-08" db="EMBL/GenBank/DDBJ databases">
        <title>Genome and evolution of the arbuscular mycorrhizal fungus Diversispora epigaea (formerly Glomus versiforme) and its bacterial endosymbionts.</title>
        <authorList>
            <person name="Sun X."/>
            <person name="Fei Z."/>
            <person name="Harrison M."/>
        </authorList>
    </citation>
    <scope>NUCLEOTIDE SEQUENCE [LARGE SCALE GENOMIC DNA]</scope>
    <source>
        <strain evidence="2 3">IT104</strain>
    </source>
</reference>
<name>A0A397HEK0_9GLOM</name>